<evidence type="ECO:0000313" key="12">
    <source>
        <dbReference type="Proteomes" id="UP000007635"/>
    </source>
</evidence>
<keyword evidence="1" id="KW-0399">Innate immunity</keyword>
<dbReference type="PROSITE" id="PS50089">
    <property type="entry name" value="ZF_RING_2"/>
    <property type="match status" value="1"/>
</dbReference>
<dbReference type="GeneID" id="120809800"/>
<dbReference type="OMA" id="ERPLENT"/>
<feature type="domain" description="RING-type" evidence="8">
    <location>
        <begin position="15"/>
        <end position="55"/>
    </location>
</feature>
<dbReference type="InterPro" id="IPR051051">
    <property type="entry name" value="E3_ubiq-ligase_TRIM/RNF"/>
</dbReference>
<dbReference type="STRING" id="69293.ENSGACP00000011348"/>
<dbReference type="SMART" id="SM00184">
    <property type="entry name" value="RING"/>
    <property type="match status" value="1"/>
</dbReference>
<evidence type="ECO:0000259" key="8">
    <source>
        <dbReference type="PROSITE" id="PS50089"/>
    </source>
</evidence>
<dbReference type="GO" id="GO:0005737">
    <property type="term" value="C:cytoplasm"/>
    <property type="evidence" value="ECO:0007669"/>
    <property type="project" value="UniProtKB-ARBA"/>
</dbReference>
<reference evidence="11" key="2">
    <citation type="submission" date="2025-05" db="UniProtKB">
        <authorList>
            <consortium name="Ensembl"/>
        </authorList>
    </citation>
    <scope>IDENTIFICATION</scope>
</reference>
<dbReference type="GO" id="GO:0045087">
    <property type="term" value="P:innate immune response"/>
    <property type="evidence" value="ECO:0007669"/>
    <property type="project" value="UniProtKB-KW"/>
</dbReference>
<dbReference type="Gene3D" id="3.30.40.10">
    <property type="entry name" value="Zinc/RING finger domain, C3HC4 (zinc finger)"/>
    <property type="match status" value="1"/>
</dbReference>
<evidence type="ECO:0000256" key="7">
    <source>
        <dbReference type="SAM" id="Coils"/>
    </source>
</evidence>
<dbReference type="Pfam" id="PF00622">
    <property type="entry name" value="SPRY"/>
    <property type="match status" value="1"/>
</dbReference>
<dbReference type="InterPro" id="IPR001870">
    <property type="entry name" value="B30.2/SPRY"/>
</dbReference>
<keyword evidence="2" id="KW-0479">Metal-binding</keyword>
<protein>
    <submittedName>
        <fullName evidence="11">Uncharacterized protein</fullName>
    </submittedName>
</protein>
<dbReference type="PROSITE" id="PS50119">
    <property type="entry name" value="ZF_BBOX"/>
    <property type="match status" value="1"/>
</dbReference>
<proteinExistence type="predicted"/>
<feature type="coiled-coil region" evidence="7">
    <location>
        <begin position="247"/>
        <end position="296"/>
    </location>
</feature>
<dbReference type="Ensembl" id="ENSGACT00000042884.1">
    <property type="protein sequence ID" value="ENSGACP00000070508.1"/>
    <property type="gene ID" value="ENSGACG00000008779.2"/>
</dbReference>
<dbReference type="SUPFAM" id="SSF57845">
    <property type="entry name" value="B-box zinc-binding domain"/>
    <property type="match status" value="1"/>
</dbReference>
<dbReference type="CDD" id="cd19769">
    <property type="entry name" value="Bbox2_TRIM16-like"/>
    <property type="match status" value="1"/>
</dbReference>
<reference evidence="11 12" key="1">
    <citation type="journal article" date="2021" name="G3 (Bethesda)">
        <title>Improved contiguity of the threespine stickleback genome using long-read sequencing.</title>
        <authorList>
            <person name="Nath S."/>
            <person name="Shaw D.E."/>
            <person name="White M.A."/>
        </authorList>
    </citation>
    <scope>NUCLEOTIDE SEQUENCE [LARGE SCALE GENOMIC DNA]</scope>
    <source>
        <strain evidence="11 12">Lake Benthic</strain>
    </source>
</reference>
<dbReference type="Pfam" id="PF13445">
    <property type="entry name" value="zf-RING_UBOX"/>
    <property type="match status" value="1"/>
</dbReference>
<dbReference type="InterPro" id="IPR006574">
    <property type="entry name" value="PRY"/>
</dbReference>
<dbReference type="RefSeq" id="XP_040019816.1">
    <property type="nucleotide sequence ID" value="XM_040163882.1"/>
</dbReference>
<dbReference type="InterPro" id="IPR001841">
    <property type="entry name" value="Znf_RING"/>
</dbReference>
<dbReference type="PANTHER" id="PTHR25465">
    <property type="entry name" value="B-BOX DOMAIN CONTAINING"/>
    <property type="match status" value="1"/>
</dbReference>
<dbReference type="KEGG" id="gat:120809800"/>
<dbReference type="Bgee" id="ENSGACG00000008594">
    <property type="expression patterns" value="Expressed in intestinal epithelial cell"/>
</dbReference>
<dbReference type="SMART" id="SM00336">
    <property type="entry name" value="BBOX"/>
    <property type="match status" value="1"/>
</dbReference>
<dbReference type="Gene3D" id="2.60.120.920">
    <property type="match status" value="1"/>
</dbReference>
<evidence type="ECO:0000259" key="9">
    <source>
        <dbReference type="PROSITE" id="PS50119"/>
    </source>
</evidence>
<evidence type="ECO:0000259" key="10">
    <source>
        <dbReference type="PROSITE" id="PS50188"/>
    </source>
</evidence>
<dbReference type="InterPro" id="IPR000315">
    <property type="entry name" value="Znf_B-box"/>
</dbReference>
<dbReference type="Pfam" id="PF00643">
    <property type="entry name" value="zf-B_box"/>
    <property type="match status" value="1"/>
</dbReference>
<name>G3P175_GASAC</name>
<dbReference type="Proteomes" id="UP000007635">
    <property type="component" value="Chromosome XIX"/>
</dbReference>
<dbReference type="SUPFAM" id="SSF49899">
    <property type="entry name" value="Concanavalin A-like lectins/glucanases"/>
    <property type="match status" value="1"/>
</dbReference>
<evidence type="ECO:0000256" key="4">
    <source>
        <dbReference type="ARBA" id="ARBA00022833"/>
    </source>
</evidence>
<feature type="domain" description="B30.2/SPRY" evidence="10">
    <location>
        <begin position="348"/>
        <end position="545"/>
    </location>
</feature>
<dbReference type="GO" id="GO:0008270">
    <property type="term" value="F:zinc ion binding"/>
    <property type="evidence" value="ECO:0007669"/>
    <property type="project" value="UniProtKB-KW"/>
</dbReference>
<evidence type="ECO:0000256" key="6">
    <source>
        <dbReference type="PROSITE-ProRule" id="PRU00024"/>
    </source>
</evidence>
<dbReference type="SMART" id="SM00589">
    <property type="entry name" value="PRY"/>
    <property type="match status" value="1"/>
</dbReference>
<dbReference type="InterPro" id="IPR058030">
    <property type="entry name" value="TRIM8/14/16/25/29/45/65_CC"/>
</dbReference>
<dbReference type="InterPro" id="IPR017907">
    <property type="entry name" value="Znf_RING_CS"/>
</dbReference>
<dbReference type="Pfam" id="PF25600">
    <property type="entry name" value="TRIM_CC"/>
    <property type="match status" value="1"/>
</dbReference>
<evidence type="ECO:0000256" key="2">
    <source>
        <dbReference type="ARBA" id="ARBA00022723"/>
    </source>
</evidence>
<keyword evidence="5" id="KW-0391">Immunity</keyword>
<dbReference type="InterPro" id="IPR013083">
    <property type="entry name" value="Znf_RING/FYVE/PHD"/>
</dbReference>
<dbReference type="InterPro" id="IPR003877">
    <property type="entry name" value="SPRY_dom"/>
</dbReference>
<dbReference type="GeneTree" id="ENSGT01040000240400"/>
<feature type="domain" description="B box-type" evidence="9">
    <location>
        <begin position="149"/>
        <end position="189"/>
    </location>
</feature>
<dbReference type="FunFam" id="2.60.120.920:FF:000004">
    <property type="entry name" value="Butyrophilin subfamily 1 member A1"/>
    <property type="match status" value="1"/>
</dbReference>
<dbReference type="PROSITE" id="PS00518">
    <property type="entry name" value="ZF_RING_1"/>
    <property type="match status" value="1"/>
</dbReference>
<evidence type="ECO:0000313" key="11">
    <source>
        <dbReference type="Ensembl" id="ENSGACP00000011348.2"/>
    </source>
</evidence>
<dbReference type="Pfam" id="PF13765">
    <property type="entry name" value="PRY"/>
    <property type="match status" value="1"/>
</dbReference>
<dbReference type="PROSITE" id="PS50188">
    <property type="entry name" value="B302_SPRY"/>
    <property type="match status" value="1"/>
</dbReference>
<sequence>MSAASCLLTEDQFLCSICLDVFTHPVTIPCGHNFCKACITDHWNVNAPSNCPNCKKLFYTRPELQVNTFISEMAAQFRLSAQQKASSSSSEQQAAQPGEVPCDACTGTKVKALKSCLVCLVSYCEAHLEPHLTTSGLKRHQLMDPVENLEGRMCTKHNKLLKMFCKTDQMCVCMLCTVLDHKNHEYVPLREEYEGKKAELGKTEAEVQQMIQKRRLKIQEIKHSLELSEEAADREVAEGVLVFSALKESVERSQAELIDTIKEKQRKTQKQAEGFIKELEQEISELKKRSTEVEQLSHSEDPLHLLQSFRTLNTAPPTKDWTGVKVSAPSYEGTVVRAVHQLEKKLSKQMKKLLEVELKRVQQSAVDVTLDPDTAHPKLILSDDGKQVKHGDVRKNLPDNPERFNQCVLVLGKQSFSSGRFYYEVQVKGKTDWDLGVVRESINRKGDILMSPQNGYWTICLRNENKYSAFVRPSVDLSLESWPEKVGVFVDYEEGLVSFYDVGAAALIYSFTDCCFTEKLYPYFSPSLNYKGTNSAPLIISAVNHTE</sequence>
<organism evidence="11 12">
    <name type="scientific">Gasterosteus aculeatus aculeatus</name>
    <name type="common">three-spined stickleback</name>
    <dbReference type="NCBI Taxonomy" id="481459"/>
    <lineage>
        <taxon>Eukaryota</taxon>
        <taxon>Metazoa</taxon>
        <taxon>Chordata</taxon>
        <taxon>Craniata</taxon>
        <taxon>Vertebrata</taxon>
        <taxon>Euteleostomi</taxon>
        <taxon>Actinopterygii</taxon>
        <taxon>Neopterygii</taxon>
        <taxon>Teleostei</taxon>
        <taxon>Neoteleostei</taxon>
        <taxon>Acanthomorphata</taxon>
        <taxon>Eupercaria</taxon>
        <taxon>Perciformes</taxon>
        <taxon>Cottioidei</taxon>
        <taxon>Gasterosteales</taxon>
        <taxon>Gasterosteidae</taxon>
        <taxon>Gasterosteus</taxon>
    </lineage>
</organism>
<dbReference type="InParanoid" id="G3P175"/>
<dbReference type="PANTHER" id="PTHR25465:SF32">
    <property type="entry name" value="BLOODTHIRSTY-RELATED GENE FAMILY, MEMBER 16 ISOFORM X1-RELATED"/>
    <property type="match status" value="1"/>
</dbReference>
<keyword evidence="4" id="KW-0862">Zinc</keyword>
<evidence type="ECO:0000256" key="3">
    <source>
        <dbReference type="ARBA" id="ARBA00022771"/>
    </source>
</evidence>
<dbReference type="Ensembl" id="ENSGACT00000011371.2">
    <property type="protein sequence ID" value="ENSGACP00000011348.2"/>
    <property type="gene ID" value="ENSGACG00000008779.2"/>
</dbReference>
<keyword evidence="12" id="KW-1185">Reference proteome</keyword>
<dbReference type="SUPFAM" id="SSF57850">
    <property type="entry name" value="RING/U-box"/>
    <property type="match status" value="1"/>
</dbReference>
<accession>A0AAQ4S5T5</accession>
<dbReference type="InterPro" id="IPR043136">
    <property type="entry name" value="B30.2/SPRY_sf"/>
</dbReference>
<keyword evidence="7" id="KW-0175">Coiled coil</keyword>
<dbReference type="InterPro" id="IPR027370">
    <property type="entry name" value="Znf-RING_euk"/>
</dbReference>
<evidence type="ECO:0000256" key="5">
    <source>
        <dbReference type="ARBA" id="ARBA00022859"/>
    </source>
</evidence>
<dbReference type="InterPro" id="IPR003879">
    <property type="entry name" value="Butyrophylin_SPRY"/>
</dbReference>
<keyword evidence="3 6" id="KW-0863">Zinc-finger</keyword>
<dbReference type="eggNOG" id="KOG2177">
    <property type="taxonomic scope" value="Eukaryota"/>
</dbReference>
<dbReference type="CDD" id="cd13733">
    <property type="entry name" value="SPRY_PRY_C-I_1"/>
    <property type="match status" value="1"/>
</dbReference>
<dbReference type="Gene3D" id="4.10.830.40">
    <property type="match status" value="1"/>
</dbReference>
<dbReference type="PRINTS" id="PR01407">
    <property type="entry name" value="BUTYPHLNCDUF"/>
</dbReference>
<dbReference type="SMART" id="SM00449">
    <property type="entry name" value="SPRY"/>
    <property type="match status" value="1"/>
</dbReference>
<accession>G3P175</accession>
<dbReference type="Gene3D" id="3.30.160.60">
    <property type="entry name" value="Classic Zinc Finger"/>
    <property type="match status" value="1"/>
</dbReference>
<dbReference type="InterPro" id="IPR013320">
    <property type="entry name" value="ConA-like_dom_sf"/>
</dbReference>
<evidence type="ECO:0000256" key="1">
    <source>
        <dbReference type="ARBA" id="ARBA00022588"/>
    </source>
</evidence>
<dbReference type="AlphaFoldDB" id="G3P175"/>